<evidence type="ECO:0000313" key="2">
    <source>
        <dbReference type="EMBL" id="KKM25496.1"/>
    </source>
</evidence>
<reference evidence="2" key="1">
    <citation type="journal article" date="2015" name="Nature">
        <title>Complex archaea that bridge the gap between prokaryotes and eukaryotes.</title>
        <authorList>
            <person name="Spang A."/>
            <person name="Saw J.H."/>
            <person name="Jorgensen S.L."/>
            <person name="Zaremba-Niedzwiedzka K."/>
            <person name="Martijn J."/>
            <person name="Lind A.E."/>
            <person name="van Eijk R."/>
            <person name="Schleper C."/>
            <person name="Guy L."/>
            <person name="Ettema T.J."/>
        </authorList>
    </citation>
    <scope>NUCLEOTIDE SEQUENCE</scope>
</reference>
<dbReference type="AlphaFoldDB" id="A0A0F9ID28"/>
<accession>A0A0F9ID28</accession>
<gene>
    <name evidence="2" type="ORF">LCGC14_1594370</name>
</gene>
<evidence type="ECO:0000259" key="1">
    <source>
        <dbReference type="Pfam" id="PF09643"/>
    </source>
</evidence>
<feature type="domain" description="YopX protein" evidence="1">
    <location>
        <begin position="46"/>
        <end position="101"/>
    </location>
</feature>
<organism evidence="2">
    <name type="scientific">marine sediment metagenome</name>
    <dbReference type="NCBI Taxonomy" id="412755"/>
    <lineage>
        <taxon>unclassified sequences</taxon>
        <taxon>metagenomes</taxon>
        <taxon>ecological metagenomes</taxon>
    </lineage>
</organism>
<protein>
    <recommendedName>
        <fullName evidence="1">YopX protein domain-containing protein</fullName>
    </recommendedName>
</protein>
<name>A0A0F9ID28_9ZZZZ</name>
<dbReference type="EMBL" id="LAZR01012706">
    <property type="protein sequence ID" value="KKM25496.1"/>
    <property type="molecule type" value="Genomic_DNA"/>
</dbReference>
<dbReference type="InterPro" id="IPR019096">
    <property type="entry name" value="YopX_protein"/>
</dbReference>
<sequence>MRNYRAIPISKPIKSENFVYGWYVDVSAHDDPEEAHRIVVQLKNGIVYIPVIPETVGQQVGIKDKNGKEIDWYAGDIIQKGEIILPITVDWEHGMRFMLGKHILCKQDGINGTKISTIHDEEAEA</sequence>
<comment type="caution">
    <text evidence="2">The sequence shown here is derived from an EMBL/GenBank/DDBJ whole genome shotgun (WGS) entry which is preliminary data.</text>
</comment>
<proteinExistence type="predicted"/>
<dbReference type="Pfam" id="PF09643">
    <property type="entry name" value="YopX"/>
    <property type="match status" value="1"/>
</dbReference>
<dbReference type="SUPFAM" id="SSF159006">
    <property type="entry name" value="YopX-like"/>
    <property type="match status" value="1"/>
</dbReference>